<proteinExistence type="inferred from homology"/>
<evidence type="ECO:0000313" key="6">
    <source>
        <dbReference type="Ensembl" id="ENSCCRP00020025782.1"/>
    </source>
</evidence>
<dbReference type="CDD" id="cd01852">
    <property type="entry name" value="AIG1"/>
    <property type="match status" value="1"/>
</dbReference>
<dbReference type="InterPro" id="IPR045058">
    <property type="entry name" value="GIMA/IAN/Toc"/>
</dbReference>
<dbReference type="PANTHER" id="PTHR10903">
    <property type="entry name" value="GTPASE, IMAP FAMILY MEMBER-RELATED"/>
    <property type="match status" value="1"/>
</dbReference>
<organism evidence="6 7">
    <name type="scientific">Cyprinus carpio</name>
    <name type="common">Common carp</name>
    <dbReference type="NCBI Taxonomy" id="7962"/>
    <lineage>
        <taxon>Eukaryota</taxon>
        <taxon>Metazoa</taxon>
        <taxon>Chordata</taxon>
        <taxon>Craniata</taxon>
        <taxon>Vertebrata</taxon>
        <taxon>Euteleostomi</taxon>
        <taxon>Actinopterygii</taxon>
        <taxon>Neopterygii</taxon>
        <taxon>Teleostei</taxon>
        <taxon>Ostariophysi</taxon>
        <taxon>Cypriniformes</taxon>
        <taxon>Cyprinidae</taxon>
        <taxon>Cyprininae</taxon>
        <taxon>Cyprinus</taxon>
    </lineage>
</organism>
<dbReference type="AlphaFoldDB" id="A0A8C2H838"/>
<keyword evidence="4" id="KW-0472">Membrane</keyword>
<evidence type="ECO:0000256" key="4">
    <source>
        <dbReference type="SAM" id="Phobius"/>
    </source>
</evidence>
<keyword evidence="4" id="KW-1133">Transmembrane helix</keyword>
<name>A0A8C2H838_CYPCA</name>
<evidence type="ECO:0000313" key="7">
    <source>
        <dbReference type="Proteomes" id="UP000694701"/>
    </source>
</evidence>
<comment type="similarity">
    <text evidence="1">Belongs to the TRAFAC class TrmE-Era-EngA-EngB-Septin-like GTPase superfamily. AIG1/Toc34/Toc159-like paraseptin GTPase family. IAN subfamily.</text>
</comment>
<evidence type="ECO:0000259" key="5">
    <source>
        <dbReference type="PROSITE" id="PS51720"/>
    </source>
</evidence>
<evidence type="ECO:0000256" key="1">
    <source>
        <dbReference type="ARBA" id="ARBA00008535"/>
    </source>
</evidence>
<accession>A0A8C2H838</accession>
<dbReference type="InterPro" id="IPR027417">
    <property type="entry name" value="P-loop_NTPase"/>
</dbReference>
<feature type="transmembrane region" description="Helical" evidence="4">
    <location>
        <begin position="315"/>
        <end position="342"/>
    </location>
</feature>
<feature type="domain" description="AIG1-type G" evidence="5">
    <location>
        <begin position="73"/>
        <end position="272"/>
    </location>
</feature>
<keyword evidence="2" id="KW-0547">Nucleotide-binding</keyword>
<evidence type="ECO:0000256" key="2">
    <source>
        <dbReference type="ARBA" id="ARBA00022741"/>
    </source>
</evidence>
<protein>
    <recommendedName>
        <fullName evidence="5">AIG1-type G domain-containing protein</fullName>
    </recommendedName>
</protein>
<dbReference type="Ensembl" id="ENSCCRT00020028259.1">
    <property type="protein sequence ID" value="ENSCCRP00020025782.1"/>
    <property type="gene ID" value="ENSCCRG00020011886.1"/>
</dbReference>
<dbReference type="Proteomes" id="UP000694701">
    <property type="component" value="Unplaced"/>
</dbReference>
<dbReference type="Gene3D" id="3.40.50.300">
    <property type="entry name" value="P-loop containing nucleotide triphosphate hydrolases"/>
    <property type="match status" value="1"/>
</dbReference>
<dbReference type="SUPFAM" id="SSF52540">
    <property type="entry name" value="P-loop containing nucleoside triphosphate hydrolases"/>
    <property type="match status" value="1"/>
</dbReference>
<dbReference type="PANTHER" id="PTHR10903:SF188">
    <property type="entry name" value="GTPASE IMAP FAMILY MEMBER 2-LIKE-RELATED"/>
    <property type="match status" value="1"/>
</dbReference>
<dbReference type="Pfam" id="PF04548">
    <property type="entry name" value="AIG1"/>
    <property type="match status" value="1"/>
</dbReference>
<evidence type="ECO:0000256" key="3">
    <source>
        <dbReference type="ARBA" id="ARBA00023134"/>
    </source>
</evidence>
<dbReference type="GO" id="GO:0005525">
    <property type="term" value="F:GTP binding"/>
    <property type="evidence" value="ECO:0007669"/>
    <property type="project" value="UniProtKB-KW"/>
</dbReference>
<reference evidence="6" key="1">
    <citation type="submission" date="2025-08" db="UniProtKB">
        <authorList>
            <consortium name="Ensembl"/>
        </authorList>
    </citation>
    <scope>IDENTIFICATION</scope>
</reference>
<keyword evidence="4" id="KW-0812">Transmembrane</keyword>
<dbReference type="FunFam" id="3.40.50.300:FF:000366">
    <property type="entry name" value="GTPase, IMAP family member 2"/>
    <property type="match status" value="1"/>
</dbReference>
<feature type="transmembrane region" description="Helical" evidence="4">
    <location>
        <begin position="287"/>
        <end position="309"/>
    </location>
</feature>
<dbReference type="InterPro" id="IPR006703">
    <property type="entry name" value="G_AIG1"/>
</dbReference>
<dbReference type="PROSITE" id="PS51720">
    <property type="entry name" value="G_AIG1"/>
    <property type="match status" value="1"/>
</dbReference>
<keyword evidence="3" id="KW-0342">GTP-binding</keyword>
<sequence>MEKTVDQFCTRVRELDASGVFAPTAKQEAVLNVPQTQITQVAQETRSQMSENESLLQNDYTGVSFHSNFLFQTSDIRIILVGKTGTGKSATGNTILRQEVFESEPSPVGVTTQCSRGFVQEGGKRVCVIDTPGFCGSLSKEDMKTHLENCVELSVPGPHAFLLVINLDARFTAEEMNTVKLIQQNFGEGAVRHTFILFTRADQLRGRSLQQYIAKSQDLRRLTDSCGGRYHAFNNNDMRNRSQVTELLEKIDRMTQVNGGRHYTNKMFEEAQKKIKRKETIRKLKDGALAVGSVVGTGAAVTGSVILGVTEAAVAVPVLVGVGLGVGAAAVAGVGMGVKLVVNKVEQNKKDKN</sequence>